<feature type="transmembrane region" description="Helical" evidence="2">
    <location>
        <begin position="725"/>
        <end position="742"/>
    </location>
</feature>
<feature type="transmembrane region" description="Helical" evidence="2">
    <location>
        <begin position="285"/>
        <end position="303"/>
    </location>
</feature>
<feature type="transmembrane region" description="Helical" evidence="2">
    <location>
        <begin position="945"/>
        <end position="965"/>
    </location>
</feature>
<feature type="transmembrane region" description="Helical" evidence="2">
    <location>
        <begin position="778"/>
        <end position="797"/>
    </location>
</feature>
<feature type="region of interest" description="Disordered" evidence="1">
    <location>
        <begin position="137"/>
        <end position="157"/>
    </location>
</feature>
<evidence type="ECO:0000313" key="3">
    <source>
        <dbReference type="EMBL" id="MFB9642369.1"/>
    </source>
</evidence>
<feature type="transmembrane region" description="Helical" evidence="2">
    <location>
        <begin position="671"/>
        <end position="693"/>
    </location>
</feature>
<feature type="transmembrane region" description="Helical" evidence="2">
    <location>
        <begin position="1138"/>
        <end position="1157"/>
    </location>
</feature>
<feature type="transmembrane region" description="Helical" evidence="2">
    <location>
        <begin position="700"/>
        <end position="719"/>
    </location>
</feature>
<feature type="transmembrane region" description="Helical" evidence="2">
    <location>
        <begin position="531"/>
        <end position="549"/>
    </location>
</feature>
<feature type="transmembrane region" description="Helical" evidence="2">
    <location>
        <begin position="363"/>
        <end position="383"/>
    </location>
</feature>
<feature type="transmembrane region" description="Helical" evidence="2">
    <location>
        <begin position="749"/>
        <end position="772"/>
    </location>
</feature>
<feature type="transmembrane region" description="Helical" evidence="2">
    <location>
        <begin position="168"/>
        <end position="193"/>
    </location>
</feature>
<feature type="transmembrane region" description="Helical" evidence="2">
    <location>
        <begin position="1114"/>
        <end position="1131"/>
    </location>
</feature>
<feature type="transmembrane region" description="Helical" evidence="2">
    <location>
        <begin position="637"/>
        <end position="659"/>
    </location>
</feature>
<feature type="transmembrane region" description="Helical" evidence="2">
    <location>
        <begin position="804"/>
        <end position="826"/>
    </location>
</feature>
<feature type="transmembrane region" description="Helical" evidence="2">
    <location>
        <begin position="336"/>
        <end position="357"/>
    </location>
</feature>
<feature type="transmembrane region" description="Helical" evidence="2">
    <location>
        <begin position="453"/>
        <end position="477"/>
    </location>
</feature>
<feature type="transmembrane region" description="Helical" evidence="2">
    <location>
        <begin position="1087"/>
        <end position="1108"/>
    </location>
</feature>
<accession>A0ABV5STI5</accession>
<feature type="transmembrane region" description="Helical" evidence="2">
    <location>
        <begin position="1215"/>
        <end position="1236"/>
    </location>
</feature>
<feature type="transmembrane region" description="Helical" evidence="2">
    <location>
        <begin position="580"/>
        <end position="601"/>
    </location>
</feature>
<feature type="transmembrane region" description="Helical" evidence="2">
    <location>
        <begin position="395"/>
        <end position="415"/>
    </location>
</feature>
<feature type="transmembrane region" description="Helical" evidence="2">
    <location>
        <begin position="555"/>
        <end position="573"/>
    </location>
</feature>
<proteinExistence type="predicted"/>
<keyword evidence="2" id="KW-1133">Transmembrane helix</keyword>
<feature type="transmembrane region" description="Helical" evidence="2">
    <location>
        <begin position="1163"/>
        <end position="1183"/>
    </location>
</feature>
<dbReference type="Proteomes" id="UP001589667">
    <property type="component" value="Unassembled WGS sequence"/>
</dbReference>
<feature type="transmembrane region" description="Helical" evidence="2">
    <location>
        <begin position="199"/>
        <end position="216"/>
    </location>
</feature>
<feature type="transmembrane region" description="Helical" evidence="2">
    <location>
        <begin position="1190"/>
        <end position="1209"/>
    </location>
</feature>
<dbReference type="RefSeq" id="WP_157424098.1">
    <property type="nucleotide sequence ID" value="NZ_BAAANI010000001.1"/>
</dbReference>
<gene>
    <name evidence="3" type="ORF">ACFFQV_08720</name>
</gene>
<protein>
    <submittedName>
        <fullName evidence="3">SCO7613 C-terminal domain-containing membrane protein</fullName>
    </submittedName>
</protein>
<evidence type="ECO:0000256" key="2">
    <source>
        <dbReference type="SAM" id="Phobius"/>
    </source>
</evidence>
<organism evidence="3 4">
    <name type="scientific">Agromyces lapidis</name>
    <dbReference type="NCBI Taxonomy" id="279574"/>
    <lineage>
        <taxon>Bacteria</taxon>
        <taxon>Bacillati</taxon>
        <taxon>Actinomycetota</taxon>
        <taxon>Actinomycetes</taxon>
        <taxon>Micrococcales</taxon>
        <taxon>Microbacteriaceae</taxon>
        <taxon>Agromyces</taxon>
    </lineage>
</organism>
<feature type="transmembrane region" description="Helical" evidence="2">
    <location>
        <begin position="505"/>
        <end position="524"/>
    </location>
</feature>
<feature type="transmembrane region" description="Helical" evidence="2">
    <location>
        <begin position="309"/>
        <end position="329"/>
    </location>
</feature>
<feature type="transmembrane region" description="Helical" evidence="2">
    <location>
        <begin position="607"/>
        <end position="625"/>
    </location>
</feature>
<evidence type="ECO:0000256" key="1">
    <source>
        <dbReference type="SAM" id="MobiDB-lite"/>
    </source>
</evidence>
<feature type="transmembrane region" description="Helical" evidence="2">
    <location>
        <begin position="886"/>
        <end position="906"/>
    </location>
</feature>
<feature type="transmembrane region" description="Helical" evidence="2">
    <location>
        <begin position="228"/>
        <end position="244"/>
    </location>
</feature>
<feature type="transmembrane region" description="Helical" evidence="2">
    <location>
        <begin position="1029"/>
        <end position="1052"/>
    </location>
</feature>
<reference evidence="3 4" key="1">
    <citation type="submission" date="2024-09" db="EMBL/GenBank/DDBJ databases">
        <authorList>
            <person name="Sun Q."/>
            <person name="Mori K."/>
        </authorList>
    </citation>
    <scope>NUCLEOTIDE SEQUENCE [LARGE SCALE GENOMIC DNA]</scope>
    <source>
        <strain evidence="3 4">JCM 14321</strain>
    </source>
</reference>
<evidence type="ECO:0000313" key="4">
    <source>
        <dbReference type="Proteomes" id="UP001589667"/>
    </source>
</evidence>
<feature type="transmembrane region" description="Helical" evidence="2">
    <location>
        <begin position="862"/>
        <end position="880"/>
    </location>
</feature>
<keyword evidence="2" id="KW-0472">Membrane</keyword>
<dbReference type="NCBIfam" id="NF047321">
    <property type="entry name" value="SCO7613_CTERM"/>
    <property type="match status" value="1"/>
</dbReference>
<feature type="transmembrane region" description="Helical" evidence="2">
    <location>
        <begin position="918"/>
        <end position="939"/>
    </location>
</feature>
<feature type="transmembrane region" description="Helical" evidence="2">
    <location>
        <begin position="421"/>
        <end position="441"/>
    </location>
</feature>
<feature type="transmembrane region" description="Helical" evidence="2">
    <location>
        <begin position="972"/>
        <end position="993"/>
    </location>
</feature>
<feature type="transmembrane region" description="Helical" evidence="2">
    <location>
        <begin position="1005"/>
        <end position="1022"/>
    </location>
</feature>
<feature type="transmembrane region" description="Helical" evidence="2">
    <location>
        <begin position="256"/>
        <end position="273"/>
    </location>
</feature>
<feature type="transmembrane region" description="Helical" evidence="2">
    <location>
        <begin position="1058"/>
        <end position="1075"/>
    </location>
</feature>
<dbReference type="InterPro" id="IPR058062">
    <property type="entry name" value="SCO7613_C"/>
</dbReference>
<keyword evidence="4" id="KW-1185">Reference proteome</keyword>
<feature type="transmembrane region" description="Helical" evidence="2">
    <location>
        <begin position="832"/>
        <end position="850"/>
    </location>
</feature>
<comment type="caution">
    <text evidence="3">The sequence shown here is derived from an EMBL/GenBank/DDBJ whole genome shotgun (WGS) entry which is preliminary data.</text>
</comment>
<name>A0ABV5STI5_9MICO</name>
<dbReference type="EMBL" id="JBHMBL010000001">
    <property type="protein sequence ID" value="MFB9642369.1"/>
    <property type="molecule type" value="Genomic_DNA"/>
</dbReference>
<keyword evidence="2" id="KW-0812">Transmembrane</keyword>
<sequence length="1254" mass="125388">MTDRPTAAPDGALRWPADPAFFVDTTRCPACFAQLPSPRCAACGLDLGVPASLELLEVGTRLHAASATRVELIARMRAAQRAVEVARSVEAQPPTAAPPSPIGASAPVADAPAPAAPIMPAPAPSFAVPAPAPAPAPAAASAAPPSSPPPAASASASAHRARRSGVQVLLLTLGVVLISITAIVFLFVAYLVASLEVRSVITAALSIVVLGIAWLLRARRLPGTAEGVASVAVVLLLLDVWIVRTNGLFGTDSLDAVGYTGGALLIVAALLALARRITGIRTTGYAAAALLPISAALLASQLAPAGDVVTGVWAGSLATAVLGAAALALPPIVERTILLAAGFAGGVLALLTAAWAMPELAWHPLWGFLGTAAVWLVLVIALGARAAAVPSAWRVTAASAFGLSAALAPAVSIAVEIEPGTAIWLAPAVTGAVLCLFAFALRRASVRRGAELGAFLAGALVAVGSALPGALVGIAAIGSRLVRDRLPAPGLRGDGALGLDAATELGAVLLPVVVALGSAATLAIIGRFGRFIALPVGAALAALLVAGAVVDAPWATASIWLAVALGALAWAGFSRRATGGLLAVATVAGVSAAILAVVFGFTAPEVWPATSGAVLAAAVGGRALAGRIWGRQAAATGIVHVVVAAALTVTVLASLVWWLESRGVRFDEPSSAPWLVLGIGASLLIGVAGLVRLGSPGDRIAFTVPLLASAVVAAGEFVVVAPDATWSWLPATLLAAASVPWLRPSAPAGLRIAVAAIAPLALGAAGGLLALELAGSEALAYTVAGAALASAGLAHLVSRGRDDAAMIGWSAAVGLLGLLAITWTLAGAGEPWLVFAILTPVPIVLAALAGDPVGGESPVRHFAWLSAALAVFAVWNRFLGDGVDEVEAYTLPLAAALLVCGALITWRRAPEGATSRGRTALFAVAAGVAVLPSVGSAGASELRTLVLVAGGAVVAIAAGFLPQTLRGVPVRLLAAATGWTAVTGAALVRGITVAQTGDSGLPLEFWPLVALASGLVVTVVWARTDSRPALVAEAGLAASLVAATLPTLLAIVSDDASALRAAVLFTVVGAAHVAGAATRARPIAGPIFAWTTRGVLVLGGLIALVSATVDPFDLVTAPVGLALVAAGAVAMRRSPALGSWPALGAGLTILLAPALLADFVDPELWRIVALGAVALATLIAGVIRRLQAPFILGGAVLLVPALVQLWPAITWLYEAVWWWLWLGIAGVLLVVLAATYERQLRLARSTISSIGALR</sequence>